<evidence type="ECO:0000256" key="9">
    <source>
        <dbReference type="ARBA" id="ARBA00047481"/>
    </source>
</evidence>
<dbReference type="CDD" id="cd00609">
    <property type="entry name" value="AAT_like"/>
    <property type="match status" value="1"/>
</dbReference>
<feature type="compositionally biased region" description="Polar residues" evidence="10">
    <location>
        <begin position="346"/>
        <end position="358"/>
    </location>
</feature>
<keyword evidence="5" id="KW-0028">Amino-acid biosynthesis</keyword>
<keyword evidence="7" id="KW-0663">Pyridoxal phosphate</keyword>
<reference evidence="12" key="1">
    <citation type="submission" date="2024-05" db="EMBL/GenBank/DDBJ databases">
        <title>Whole genome shotgun sequence of Streptomyces hygroscopicus NBRC 113678.</title>
        <authorList>
            <person name="Komaki H."/>
            <person name="Tamura T."/>
        </authorList>
    </citation>
    <scope>NUCLEOTIDE SEQUENCE</scope>
    <source>
        <strain evidence="12">N11-34</strain>
    </source>
</reference>
<comment type="caution">
    <text evidence="12">The sequence shown here is derived from an EMBL/GenBank/DDBJ whole genome shotgun (WGS) entry which is preliminary data.</text>
</comment>
<dbReference type="EMBL" id="BNEK01000002">
    <property type="protein sequence ID" value="GHJ26099.1"/>
    <property type="molecule type" value="Genomic_DNA"/>
</dbReference>
<gene>
    <name evidence="12" type="ORF">TPA0910_05320</name>
</gene>
<evidence type="ECO:0000256" key="2">
    <source>
        <dbReference type="ARBA" id="ARBA00007970"/>
    </source>
</evidence>
<dbReference type="Gene3D" id="3.90.1150.10">
    <property type="entry name" value="Aspartate Aminotransferase, domain 1"/>
    <property type="match status" value="1"/>
</dbReference>
<dbReference type="PANTHER" id="PTHR43643">
    <property type="entry name" value="HISTIDINOL-PHOSPHATE AMINOTRANSFERASE 2"/>
    <property type="match status" value="1"/>
</dbReference>
<dbReference type="InterPro" id="IPR015421">
    <property type="entry name" value="PyrdxlP-dep_Trfase_major"/>
</dbReference>
<feature type="domain" description="Aminotransferase class I/classII large" evidence="11">
    <location>
        <begin position="37"/>
        <end position="337"/>
    </location>
</feature>
<dbReference type="PANTHER" id="PTHR43643:SF6">
    <property type="entry name" value="HISTIDINOL-PHOSPHATE AMINOTRANSFERASE"/>
    <property type="match status" value="1"/>
</dbReference>
<organism evidence="12 13">
    <name type="scientific">Streptomyces hygroscopicus</name>
    <dbReference type="NCBI Taxonomy" id="1912"/>
    <lineage>
        <taxon>Bacteria</taxon>
        <taxon>Bacillati</taxon>
        <taxon>Actinomycetota</taxon>
        <taxon>Actinomycetes</taxon>
        <taxon>Kitasatosporales</taxon>
        <taxon>Streptomycetaceae</taxon>
        <taxon>Streptomyces</taxon>
        <taxon>Streptomyces violaceusniger group</taxon>
    </lineage>
</organism>
<protein>
    <recommendedName>
        <fullName evidence="3">histidinol-phosphate transaminase</fullName>
        <ecNumber evidence="3">2.6.1.9</ecNumber>
    </recommendedName>
</protein>
<dbReference type="InterPro" id="IPR015422">
    <property type="entry name" value="PyrdxlP-dep_Trfase_small"/>
</dbReference>
<dbReference type="Pfam" id="PF00155">
    <property type="entry name" value="Aminotran_1_2"/>
    <property type="match status" value="1"/>
</dbReference>
<evidence type="ECO:0000256" key="7">
    <source>
        <dbReference type="ARBA" id="ARBA00022898"/>
    </source>
</evidence>
<keyword evidence="13" id="KW-1185">Reference proteome</keyword>
<evidence type="ECO:0000256" key="3">
    <source>
        <dbReference type="ARBA" id="ARBA00012748"/>
    </source>
</evidence>
<keyword evidence="4 12" id="KW-0032">Aminotransferase</keyword>
<evidence type="ECO:0000256" key="1">
    <source>
        <dbReference type="ARBA" id="ARBA00005011"/>
    </source>
</evidence>
<dbReference type="Gene3D" id="3.40.640.10">
    <property type="entry name" value="Type I PLP-dependent aspartate aminotransferase-like (Major domain)"/>
    <property type="match status" value="1"/>
</dbReference>
<dbReference type="GO" id="GO:0008483">
    <property type="term" value="F:transaminase activity"/>
    <property type="evidence" value="ECO:0007669"/>
    <property type="project" value="UniProtKB-KW"/>
</dbReference>
<dbReference type="RefSeq" id="WP_066026689.1">
    <property type="nucleotide sequence ID" value="NZ_BNEK01000002.1"/>
</dbReference>
<keyword evidence="8" id="KW-0368">Histidine biosynthesis</keyword>
<name>A0ABQ3TRZ1_STRHY</name>
<keyword evidence="6" id="KW-0808">Transferase</keyword>
<feature type="region of interest" description="Disordered" evidence="10">
    <location>
        <begin position="337"/>
        <end position="358"/>
    </location>
</feature>
<proteinExistence type="inferred from homology"/>
<evidence type="ECO:0000256" key="4">
    <source>
        <dbReference type="ARBA" id="ARBA00022576"/>
    </source>
</evidence>
<dbReference type="EC" id="2.6.1.9" evidence="3"/>
<sequence>MLPSTATAWPGSPSSTVGPEAQLHLNESPLDPSGLAVEHVIRAARTLNRYPQHLRGRVHRAVARHLGVPADSVLLTSGVDEAVDLVFSLVDAAWITSPGFPGYADRAAVTGLATRTIPLDDDWQPTLPPARLTEGGAVLLAQPSNPTGTLFDRSWTDEVIRRAELVFLDETYGHFADRPRSWVPGVAHAANLLVFISFSKAYGLAGVRAGAVVAQPRVIARLAAVQRYDSVDSIALAAVEGTLADTDYLAALPRYVRRLRRLYTDRLTACPVFAEVRGTQANFVLARPVAAGGAAELVARLALRGVRVCDAAALGLPGWIRVSVGTEEDLLTLLAALGDNPPGNAGTPSPSTRPENAQ</sequence>
<dbReference type="InterPro" id="IPR015424">
    <property type="entry name" value="PyrdxlP-dep_Trfase"/>
</dbReference>
<evidence type="ECO:0000259" key="11">
    <source>
        <dbReference type="Pfam" id="PF00155"/>
    </source>
</evidence>
<evidence type="ECO:0000313" key="13">
    <source>
        <dbReference type="Proteomes" id="UP001054854"/>
    </source>
</evidence>
<dbReference type="Proteomes" id="UP001054854">
    <property type="component" value="Unassembled WGS sequence"/>
</dbReference>
<evidence type="ECO:0000256" key="10">
    <source>
        <dbReference type="SAM" id="MobiDB-lite"/>
    </source>
</evidence>
<dbReference type="InterPro" id="IPR004839">
    <property type="entry name" value="Aminotransferase_I/II_large"/>
</dbReference>
<comment type="similarity">
    <text evidence="2">Belongs to the class-II pyridoxal-phosphate-dependent aminotransferase family. Histidinol-phosphate aminotransferase subfamily.</text>
</comment>
<evidence type="ECO:0000313" key="12">
    <source>
        <dbReference type="EMBL" id="GHJ26099.1"/>
    </source>
</evidence>
<evidence type="ECO:0000256" key="6">
    <source>
        <dbReference type="ARBA" id="ARBA00022679"/>
    </source>
</evidence>
<comment type="catalytic activity">
    <reaction evidence="9">
        <text>L-histidinol phosphate + 2-oxoglutarate = 3-(imidazol-4-yl)-2-oxopropyl phosphate + L-glutamate</text>
        <dbReference type="Rhea" id="RHEA:23744"/>
        <dbReference type="ChEBI" id="CHEBI:16810"/>
        <dbReference type="ChEBI" id="CHEBI:29985"/>
        <dbReference type="ChEBI" id="CHEBI:57766"/>
        <dbReference type="ChEBI" id="CHEBI:57980"/>
        <dbReference type="EC" id="2.6.1.9"/>
    </reaction>
</comment>
<dbReference type="InterPro" id="IPR050106">
    <property type="entry name" value="HistidinolP_aminotransfase"/>
</dbReference>
<evidence type="ECO:0000256" key="8">
    <source>
        <dbReference type="ARBA" id="ARBA00023102"/>
    </source>
</evidence>
<evidence type="ECO:0000256" key="5">
    <source>
        <dbReference type="ARBA" id="ARBA00022605"/>
    </source>
</evidence>
<dbReference type="SUPFAM" id="SSF53383">
    <property type="entry name" value="PLP-dependent transferases"/>
    <property type="match status" value="1"/>
</dbReference>
<accession>A0ABQ3TRZ1</accession>
<comment type="pathway">
    <text evidence="1">Amino-acid biosynthesis; L-histidine biosynthesis; L-histidine from 5-phospho-alpha-D-ribose 1-diphosphate: step 7/9.</text>
</comment>